<proteinExistence type="predicted"/>
<protein>
    <submittedName>
        <fullName evidence="2">Uncharacterized protein</fullName>
    </submittedName>
</protein>
<sequence>MVEKMEVDEPVLPKEKPKKEEPKDELDIEQLKRPDASIEDIKKYIAQIDQYEKRSLDPFLAKGFFYMTLVAERRNEISQLRGYLNSRLRIATLRNQ</sequence>
<evidence type="ECO:0000313" key="1">
    <source>
        <dbReference type="Proteomes" id="UP000887580"/>
    </source>
</evidence>
<reference evidence="2" key="1">
    <citation type="submission" date="2022-11" db="UniProtKB">
        <authorList>
            <consortium name="WormBaseParasite"/>
        </authorList>
    </citation>
    <scope>IDENTIFICATION</scope>
</reference>
<dbReference type="Proteomes" id="UP000887580">
    <property type="component" value="Unplaced"/>
</dbReference>
<organism evidence="1 2">
    <name type="scientific">Panagrolaimus sp. PS1159</name>
    <dbReference type="NCBI Taxonomy" id="55785"/>
    <lineage>
        <taxon>Eukaryota</taxon>
        <taxon>Metazoa</taxon>
        <taxon>Ecdysozoa</taxon>
        <taxon>Nematoda</taxon>
        <taxon>Chromadorea</taxon>
        <taxon>Rhabditida</taxon>
        <taxon>Tylenchina</taxon>
        <taxon>Panagrolaimomorpha</taxon>
        <taxon>Panagrolaimoidea</taxon>
        <taxon>Panagrolaimidae</taxon>
        <taxon>Panagrolaimus</taxon>
    </lineage>
</organism>
<name>A0AC35FF66_9BILA</name>
<dbReference type="WBParaSite" id="PS1159_v2.g1690.t1">
    <property type="protein sequence ID" value="PS1159_v2.g1690.t1"/>
    <property type="gene ID" value="PS1159_v2.g1690"/>
</dbReference>
<evidence type="ECO:0000313" key="2">
    <source>
        <dbReference type="WBParaSite" id="PS1159_v2.g1690.t1"/>
    </source>
</evidence>
<accession>A0AC35FF66</accession>